<dbReference type="Proteomes" id="UP001238467">
    <property type="component" value="Unassembled WGS sequence"/>
</dbReference>
<dbReference type="InterPro" id="IPR013118">
    <property type="entry name" value="Mannitol_DH_C"/>
</dbReference>
<dbReference type="Pfam" id="PF01232">
    <property type="entry name" value="Mannitol_dh"/>
    <property type="match status" value="1"/>
</dbReference>
<proteinExistence type="predicted"/>
<dbReference type="PANTHER" id="PTHR43362">
    <property type="entry name" value="MANNITOL DEHYDROGENASE DSF1-RELATED"/>
    <property type="match status" value="1"/>
</dbReference>
<dbReference type="PROSITE" id="PS00974">
    <property type="entry name" value="MANNITOL_DHGENASE"/>
    <property type="match status" value="1"/>
</dbReference>
<dbReference type="InterPro" id="IPR050988">
    <property type="entry name" value="Mannitol_DH/Oxidoreductase"/>
</dbReference>
<keyword evidence="1 5" id="KW-0560">Oxidoreductase</keyword>
<organism evidence="5 6">
    <name type="scientific">Ancylobacter vacuolatus</name>
    <dbReference type="NCBI Taxonomy" id="223389"/>
    <lineage>
        <taxon>Bacteria</taxon>
        <taxon>Pseudomonadati</taxon>
        <taxon>Pseudomonadota</taxon>
        <taxon>Alphaproteobacteria</taxon>
        <taxon>Hyphomicrobiales</taxon>
        <taxon>Xanthobacteraceae</taxon>
        <taxon>Ancylobacter</taxon>
    </lineage>
</organism>
<reference evidence="5 6" key="1">
    <citation type="submission" date="2023-07" db="EMBL/GenBank/DDBJ databases">
        <title>Genomic Encyclopedia of Type Strains, Phase IV (KMG-IV): sequencing the most valuable type-strain genomes for metagenomic binning, comparative biology and taxonomic classification.</title>
        <authorList>
            <person name="Goeker M."/>
        </authorList>
    </citation>
    <scope>NUCLEOTIDE SEQUENCE [LARGE SCALE GENOMIC DNA]</scope>
    <source>
        <strain evidence="5 6">DSM 1277</strain>
    </source>
</reference>
<dbReference type="InterPro" id="IPR023027">
    <property type="entry name" value="Mannitol_DH_CS"/>
</dbReference>
<sequence>MSQPPVLRPSVPRLSAASLGRLPPGAARPAYDRASQRVGIVHLGIGAFHRAHQAAFVDDCMRAGERDWAILGASLRSPETRDALAPQDGLYTLVERDAEGERARIIGSVSRLLVAPEAPDALLEAMSAPQVRIVSLTVTEKGYCHDPATGELHEDHPDIRHDLAMPGLPRSAPGFLVEALARRRAAGIPPFTVLCCDNLPANGTLVRRITSRLAGLRDADLGHFIANEVAFPCTMVDRIVPATTEADRDAVEARLGVADAWPVVTEPFRQWVIEDHFAGGRPRLEEAGAQLVANAAPYETMKLRLLNGSHSSLAYLGSLAGHETVAQAMAAPGFAAFIRGFMDIEVTPTLDVPAHADLAAYKSALLRRFANPALHHRTWQIAMDGSQKIPQRLLATIRARLADGAPISRLALALAGWMRFVSGIDEQGRAIDVRDPFAGRLRALADAAGPSPEVLVSSLLGMREIFDTGLAADPHLVRAVREALSTLYRIGAGRAVAQFADKPEAGR</sequence>
<dbReference type="InterPro" id="IPR013131">
    <property type="entry name" value="Mannitol_DH_N"/>
</dbReference>
<accession>A0ABU0DK13</accession>
<protein>
    <submittedName>
        <fullName evidence="5">Fructuronate reductase</fullName>
        <ecNumber evidence="5">1.1.1.57</ecNumber>
    </submittedName>
</protein>
<dbReference type="RefSeq" id="WP_307061870.1">
    <property type="nucleotide sequence ID" value="NZ_JAUSUH010000007.1"/>
</dbReference>
<evidence type="ECO:0000259" key="3">
    <source>
        <dbReference type="Pfam" id="PF01232"/>
    </source>
</evidence>
<feature type="domain" description="Mannitol dehydrogenase N-terminal" evidence="3">
    <location>
        <begin position="39"/>
        <end position="285"/>
    </location>
</feature>
<dbReference type="SUPFAM" id="SSF51735">
    <property type="entry name" value="NAD(P)-binding Rossmann-fold domains"/>
    <property type="match status" value="1"/>
</dbReference>
<name>A0ABU0DK13_9HYPH</name>
<dbReference type="Pfam" id="PF08125">
    <property type="entry name" value="Mannitol_dh_C"/>
    <property type="match status" value="1"/>
</dbReference>
<evidence type="ECO:0000256" key="1">
    <source>
        <dbReference type="ARBA" id="ARBA00023002"/>
    </source>
</evidence>
<keyword evidence="2" id="KW-0520">NAD</keyword>
<evidence type="ECO:0000259" key="4">
    <source>
        <dbReference type="Pfam" id="PF08125"/>
    </source>
</evidence>
<dbReference type="Gene3D" id="1.10.1040.10">
    <property type="entry name" value="N-(1-d-carboxylethyl)-l-norvaline Dehydrogenase, domain 2"/>
    <property type="match status" value="1"/>
</dbReference>
<dbReference type="EMBL" id="JAUSUH010000007">
    <property type="protein sequence ID" value="MDQ0348768.1"/>
    <property type="molecule type" value="Genomic_DNA"/>
</dbReference>
<dbReference type="EC" id="1.1.1.57" evidence="5"/>
<evidence type="ECO:0000313" key="6">
    <source>
        <dbReference type="Proteomes" id="UP001238467"/>
    </source>
</evidence>
<evidence type="ECO:0000313" key="5">
    <source>
        <dbReference type="EMBL" id="MDQ0348768.1"/>
    </source>
</evidence>
<evidence type="ECO:0000256" key="2">
    <source>
        <dbReference type="ARBA" id="ARBA00023027"/>
    </source>
</evidence>
<dbReference type="GO" id="GO:0008866">
    <property type="term" value="F:fructuronate reductase activity"/>
    <property type="evidence" value="ECO:0007669"/>
    <property type="project" value="UniProtKB-EC"/>
</dbReference>
<dbReference type="InterPro" id="IPR036291">
    <property type="entry name" value="NAD(P)-bd_dom_sf"/>
</dbReference>
<dbReference type="InterPro" id="IPR008927">
    <property type="entry name" value="6-PGluconate_DH-like_C_sf"/>
</dbReference>
<dbReference type="Gene3D" id="3.40.50.720">
    <property type="entry name" value="NAD(P)-binding Rossmann-like Domain"/>
    <property type="match status" value="1"/>
</dbReference>
<dbReference type="InterPro" id="IPR013328">
    <property type="entry name" value="6PGD_dom2"/>
</dbReference>
<gene>
    <name evidence="5" type="ORF">J2S76_003202</name>
</gene>
<comment type="caution">
    <text evidence="5">The sequence shown here is derived from an EMBL/GenBank/DDBJ whole genome shotgun (WGS) entry which is preliminary data.</text>
</comment>
<feature type="domain" description="Mannitol dehydrogenase C-terminal" evidence="4">
    <location>
        <begin position="296"/>
        <end position="487"/>
    </location>
</feature>
<dbReference type="InterPro" id="IPR000669">
    <property type="entry name" value="Mannitol_DH"/>
</dbReference>
<keyword evidence="6" id="KW-1185">Reference proteome</keyword>
<dbReference type="SUPFAM" id="SSF48179">
    <property type="entry name" value="6-phosphogluconate dehydrogenase C-terminal domain-like"/>
    <property type="match status" value="1"/>
</dbReference>
<dbReference type="PRINTS" id="PR00084">
    <property type="entry name" value="MTLDHDRGNASE"/>
</dbReference>
<dbReference type="PANTHER" id="PTHR43362:SF1">
    <property type="entry name" value="MANNITOL DEHYDROGENASE 2-RELATED"/>
    <property type="match status" value="1"/>
</dbReference>